<dbReference type="UniPathway" id="UPA00035">
    <property type="reaction ID" value="UER00044"/>
</dbReference>
<dbReference type="Proteomes" id="UP000295504">
    <property type="component" value="Unassembled WGS sequence"/>
</dbReference>
<evidence type="ECO:0000256" key="1">
    <source>
        <dbReference type="ARBA" id="ARBA00003365"/>
    </source>
</evidence>
<keyword evidence="5 9" id="KW-0822">Tryptophan biosynthesis</keyword>
<evidence type="ECO:0000256" key="11">
    <source>
        <dbReference type="SAM" id="Phobius"/>
    </source>
</evidence>
<keyword evidence="11" id="KW-1133">Transmembrane helix</keyword>
<dbReference type="PROSITE" id="PS00167">
    <property type="entry name" value="TRP_SYNTHASE_ALPHA"/>
    <property type="match status" value="1"/>
</dbReference>
<comment type="function">
    <text evidence="1 9">The alpha subunit is responsible for the aldol cleavage of indoleglycerol phosphate to indole and glyceraldehyde 3-phosphate.</text>
</comment>
<dbReference type="GO" id="GO:0004834">
    <property type="term" value="F:tryptophan synthase activity"/>
    <property type="evidence" value="ECO:0007669"/>
    <property type="project" value="UniProtKB-UniRule"/>
</dbReference>
<evidence type="ECO:0000256" key="10">
    <source>
        <dbReference type="RuleBase" id="RU003662"/>
    </source>
</evidence>
<evidence type="ECO:0000256" key="8">
    <source>
        <dbReference type="ARBA" id="ARBA00049047"/>
    </source>
</evidence>
<keyword evidence="7 9" id="KW-0456">Lyase</keyword>
<dbReference type="FunFam" id="3.20.20.70:FF:000037">
    <property type="entry name" value="Tryptophan synthase alpha chain"/>
    <property type="match status" value="1"/>
</dbReference>
<dbReference type="Pfam" id="PF00290">
    <property type="entry name" value="Trp_syntA"/>
    <property type="match status" value="1"/>
</dbReference>
<dbReference type="EC" id="4.2.1.20" evidence="9"/>
<evidence type="ECO:0000256" key="4">
    <source>
        <dbReference type="ARBA" id="ARBA00022605"/>
    </source>
</evidence>
<proteinExistence type="inferred from homology"/>
<keyword evidence="11" id="KW-0472">Membrane</keyword>
<gene>
    <name evidence="9" type="primary">trpA</name>
    <name evidence="12" type="ORF">EDD79_1002107</name>
</gene>
<reference evidence="12 13" key="1">
    <citation type="submission" date="2019-03" db="EMBL/GenBank/DDBJ databases">
        <title>Genomic Encyclopedia of Type Strains, Phase IV (KMG-IV): sequencing the most valuable type-strain genomes for metagenomic binning, comparative biology and taxonomic classification.</title>
        <authorList>
            <person name="Goeker M."/>
        </authorList>
    </citation>
    <scope>NUCLEOTIDE SEQUENCE [LARGE SCALE GENOMIC DNA]</scope>
    <source>
        <strain evidence="12 13">DSM 100013</strain>
    </source>
</reference>
<dbReference type="PANTHER" id="PTHR43406">
    <property type="entry name" value="TRYPTOPHAN SYNTHASE, ALPHA CHAIN"/>
    <property type="match status" value="1"/>
</dbReference>
<evidence type="ECO:0000256" key="6">
    <source>
        <dbReference type="ARBA" id="ARBA00023141"/>
    </source>
</evidence>
<dbReference type="InterPro" id="IPR002028">
    <property type="entry name" value="Trp_synthase_suA"/>
</dbReference>
<comment type="caution">
    <text evidence="12">The sequence shown here is derived from an EMBL/GenBank/DDBJ whole genome shotgun (WGS) entry which is preliminary data.</text>
</comment>
<comment type="pathway">
    <text evidence="2 9">Amino-acid biosynthesis; L-tryptophan biosynthesis; L-tryptophan from chorismate: step 5/5.</text>
</comment>
<dbReference type="EMBL" id="SLYC01000002">
    <property type="protein sequence ID" value="TCQ07111.1"/>
    <property type="molecule type" value="Genomic_DNA"/>
</dbReference>
<dbReference type="Gene3D" id="3.20.20.70">
    <property type="entry name" value="Aldolase class I"/>
    <property type="match status" value="1"/>
</dbReference>
<keyword evidence="4 9" id="KW-0028">Amino-acid biosynthesis</keyword>
<keyword evidence="6 9" id="KW-0057">Aromatic amino acid biosynthesis</keyword>
<dbReference type="NCBIfam" id="TIGR00262">
    <property type="entry name" value="trpA"/>
    <property type="match status" value="1"/>
</dbReference>
<evidence type="ECO:0000313" key="13">
    <source>
        <dbReference type="Proteomes" id="UP000295504"/>
    </source>
</evidence>
<evidence type="ECO:0000256" key="9">
    <source>
        <dbReference type="HAMAP-Rule" id="MF_00131"/>
    </source>
</evidence>
<evidence type="ECO:0000313" key="12">
    <source>
        <dbReference type="EMBL" id="TCQ07111.1"/>
    </source>
</evidence>
<dbReference type="HAMAP" id="MF_00131">
    <property type="entry name" value="Trp_synth_alpha"/>
    <property type="match status" value="1"/>
</dbReference>
<dbReference type="CDD" id="cd04724">
    <property type="entry name" value="Tryptophan_synthase_alpha"/>
    <property type="match status" value="1"/>
</dbReference>
<accession>A0A4R2TTK6</accession>
<dbReference type="GO" id="GO:0005829">
    <property type="term" value="C:cytosol"/>
    <property type="evidence" value="ECO:0007669"/>
    <property type="project" value="TreeGrafter"/>
</dbReference>
<comment type="subunit">
    <text evidence="3 9">Tetramer of two alpha and two beta chains.</text>
</comment>
<dbReference type="InterPro" id="IPR013785">
    <property type="entry name" value="Aldolase_TIM"/>
</dbReference>
<dbReference type="InterPro" id="IPR011060">
    <property type="entry name" value="RibuloseP-bd_barrel"/>
</dbReference>
<evidence type="ECO:0000256" key="5">
    <source>
        <dbReference type="ARBA" id="ARBA00022822"/>
    </source>
</evidence>
<dbReference type="SUPFAM" id="SSF51366">
    <property type="entry name" value="Ribulose-phoshate binding barrel"/>
    <property type="match status" value="1"/>
</dbReference>
<keyword evidence="13" id="KW-1185">Reference proteome</keyword>
<dbReference type="RefSeq" id="WP_165913607.1">
    <property type="nucleotide sequence ID" value="NZ_CP058648.1"/>
</dbReference>
<keyword evidence="11" id="KW-0812">Transmembrane</keyword>
<dbReference type="AlphaFoldDB" id="A0A4R2TTK6"/>
<evidence type="ECO:0000256" key="3">
    <source>
        <dbReference type="ARBA" id="ARBA00011270"/>
    </source>
</evidence>
<feature type="active site" description="Proton acceptor" evidence="9">
    <location>
        <position position="49"/>
    </location>
</feature>
<dbReference type="InterPro" id="IPR018204">
    <property type="entry name" value="Trp_synthase_alpha_AS"/>
</dbReference>
<evidence type="ECO:0000256" key="7">
    <source>
        <dbReference type="ARBA" id="ARBA00023239"/>
    </source>
</evidence>
<comment type="catalytic activity">
    <reaction evidence="8 9">
        <text>(1S,2R)-1-C-(indol-3-yl)glycerol 3-phosphate + L-serine = D-glyceraldehyde 3-phosphate + L-tryptophan + H2O</text>
        <dbReference type="Rhea" id="RHEA:10532"/>
        <dbReference type="ChEBI" id="CHEBI:15377"/>
        <dbReference type="ChEBI" id="CHEBI:33384"/>
        <dbReference type="ChEBI" id="CHEBI:57912"/>
        <dbReference type="ChEBI" id="CHEBI:58866"/>
        <dbReference type="ChEBI" id="CHEBI:59776"/>
        <dbReference type="EC" id="4.2.1.20"/>
    </reaction>
</comment>
<feature type="active site" description="Proton acceptor" evidence="9">
    <location>
        <position position="60"/>
    </location>
</feature>
<sequence length="261" mass="28742">MNIIENTFKKLKSLNKVAFIPFIVAGHPTLEKTEELILLLEHEGADIIEIGIPFSDPLADGPVIESAAQKSILNSTKVNQVFNSILNLRKKTNIPIVILVYFNTILASGASGFIEKCLKANVNGLIIPDLPYEERDELLSLIKETDISLIPLVTPTSNNRIEKIVSDCKGFVYCVSSLGVTGIRKDFNKDLSSFLNSVRQYTDLPLALGFGISNKATIDELKTHVDGIIVGSALVNKIEESNCNLEEIKEFIKDMVSPLKN</sequence>
<comment type="similarity">
    <text evidence="9 10">Belongs to the TrpA family.</text>
</comment>
<feature type="transmembrane region" description="Helical" evidence="11">
    <location>
        <begin position="94"/>
        <end position="114"/>
    </location>
</feature>
<dbReference type="PANTHER" id="PTHR43406:SF1">
    <property type="entry name" value="TRYPTOPHAN SYNTHASE ALPHA CHAIN, CHLOROPLASTIC"/>
    <property type="match status" value="1"/>
</dbReference>
<name>A0A4R2TTK6_9FIRM</name>
<evidence type="ECO:0000256" key="2">
    <source>
        <dbReference type="ARBA" id="ARBA00004733"/>
    </source>
</evidence>
<protein>
    <recommendedName>
        <fullName evidence="9">Tryptophan synthase alpha chain</fullName>
        <ecNumber evidence="9">4.2.1.20</ecNumber>
    </recommendedName>
</protein>
<organism evidence="12 13">
    <name type="scientific">Serpentinicella alkaliphila</name>
    <dbReference type="NCBI Taxonomy" id="1734049"/>
    <lineage>
        <taxon>Bacteria</taxon>
        <taxon>Bacillati</taxon>
        <taxon>Bacillota</taxon>
        <taxon>Clostridia</taxon>
        <taxon>Peptostreptococcales</taxon>
        <taxon>Natronincolaceae</taxon>
        <taxon>Serpentinicella</taxon>
    </lineage>
</organism>